<organism evidence="3 4">
    <name type="scientific">Aspergillus terreus</name>
    <dbReference type="NCBI Taxonomy" id="33178"/>
    <lineage>
        <taxon>Eukaryota</taxon>
        <taxon>Fungi</taxon>
        <taxon>Dikarya</taxon>
        <taxon>Ascomycota</taxon>
        <taxon>Pezizomycotina</taxon>
        <taxon>Eurotiomycetes</taxon>
        <taxon>Eurotiomycetidae</taxon>
        <taxon>Eurotiales</taxon>
        <taxon>Aspergillaceae</taxon>
        <taxon>Aspergillus</taxon>
        <taxon>Aspergillus subgen. Circumdati</taxon>
    </lineage>
</organism>
<dbReference type="PROSITE" id="PS00455">
    <property type="entry name" value="AMP_BINDING"/>
    <property type="match status" value="1"/>
</dbReference>
<dbReference type="InterPro" id="IPR025110">
    <property type="entry name" value="AMP-bd_C"/>
</dbReference>
<dbReference type="InterPro" id="IPR045851">
    <property type="entry name" value="AMP-bd_C_sf"/>
</dbReference>
<evidence type="ECO:0000313" key="3">
    <source>
        <dbReference type="EMBL" id="GFF15378.1"/>
    </source>
</evidence>
<dbReference type="OrthoDB" id="6509636at2759"/>
<dbReference type="AlphaFoldDB" id="A0A5M3YRJ7"/>
<dbReference type="Pfam" id="PF13193">
    <property type="entry name" value="AMP-binding_C"/>
    <property type="match status" value="1"/>
</dbReference>
<dbReference type="PANTHER" id="PTHR24096">
    <property type="entry name" value="LONG-CHAIN-FATTY-ACID--COA LIGASE"/>
    <property type="match status" value="1"/>
</dbReference>
<dbReference type="Gene3D" id="3.30.300.30">
    <property type="match status" value="1"/>
</dbReference>
<proteinExistence type="predicted"/>
<reference evidence="3 4" key="1">
    <citation type="submission" date="2020-01" db="EMBL/GenBank/DDBJ databases">
        <title>Aspergillus terreus IFO 6365 whole genome shotgun sequence.</title>
        <authorList>
            <person name="Kanamasa S."/>
            <person name="Takahashi H."/>
        </authorList>
    </citation>
    <scope>NUCLEOTIDE SEQUENCE [LARGE SCALE GENOMIC DNA]</scope>
    <source>
        <strain evidence="3 4">IFO 6365</strain>
    </source>
</reference>
<name>A0A5M3YRJ7_ASPTE</name>
<dbReference type="Pfam" id="PF00501">
    <property type="entry name" value="AMP-binding"/>
    <property type="match status" value="1"/>
</dbReference>
<dbReference type="PANTHER" id="PTHR24096:SF424">
    <property type="entry name" value="ACETYL-COA SYNTHETASE-LIKE PROTEIN-RELATED"/>
    <property type="match status" value="1"/>
</dbReference>
<dbReference type="Proteomes" id="UP000452235">
    <property type="component" value="Unassembled WGS sequence"/>
</dbReference>
<dbReference type="InterPro" id="IPR020845">
    <property type="entry name" value="AMP-binding_CS"/>
</dbReference>
<keyword evidence="3" id="KW-0436">Ligase</keyword>
<sequence>MATPVTHTAPHTIPIPATDIASFIFAGDVAAQQSPQFFDADTPARHYSLAQAQTYVKQVAYGLQTKLRLQPDDKVLLYSGNNLYFPVLLWGVTAARCVFTAANPSASENELEHQLRDSNARVLLTHPAGVAVAARVAERCGLPADRVYLFVDPRDRETYVAARAWTDFWSRPEEVAEWTWRPITSVAEAQDTTAILNYSSGTTGPPKGVEISHYNAVANSVQLVHKRGLVADTPAGRARKARLDASGERWLCALPMYHAYGQTYFCLNAPRIGAKVYIMAKYDLARFLLYLDTYRVTFLSAVPVILNMLAKHPRPGDFNLRSIESVTTGSAPLNPATGAAVARMYLRPGVTVKQGLGMTECTCSLSGFAADDADDGRSVGWLNANCQVRVVPVEGEDWTASSSGEGKDKDGIPAGVVVGELWIAGPNVMKGYYRQPGKTGETIVHDAQGTRWLRTGDIGYVDGRGRIYVVDRMKELIKVKGLQVSPAELELALLEHAGVADAAVVGAKIGDGEYPRAFVVRKSDAVTAQEIQDLIASKFARHKWLTGGVVFIDAIPRTGSGKIIRRALHEMRVPSSTKL</sequence>
<dbReference type="VEuPathDB" id="FungiDB:ATEG_04528"/>
<protein>
    <submittedName>
        <fullName evidence="3">4-coumarate--CoA ligase-like 9</fullName>
    </submittedName>
</protein>
<feature type="domain" description="AMP-dependent synthetase/ligase" evidence="1">
    <location>
        <begin position="43"/>
        <end position="433"/>
    </location>
</feature>
<dbReference type="InterPro" id="IPR000873">
    <property type="entry name" value="AMP-dep_synth/lig_dom"/>
</dbReference>
<comment type="caution">
    <text evidence="3">The sequence shown here is derived from an EMBL/GenBank/DDBJ whole genome shotgun (WGS) entry which is preliminary data.</text>
</comment>
<dbReference type="InterPro" id="IPR042099">
    <property type="entry name" value="ANL_N_sf"/>
</dbReference>
<feature type="domain" description="AMP-binding enzyme C-terminal" evidence="2">
    <location>
        <begin position="488"/>
        <end position="562"/>
    </location>
</feature>
<keyword evidence="4" id="KW-1185">Reference proteome</keyword>
<dbReference type="Gene3D" id="3.40.50.12780">
    <property type="entry name" value="N-terminal domain of ligase-like"/>
    <property type="match status" value="1"/>
</dbReference>
<gene>
    <name evidence="3" type="ORF">ATEIFO6365_0004049700</name>
</gene>
<accession>A0A5M3YRJ7</accession>
<evidence type="ECO:0000259" key="2">
    <source>
        <dbReference type="Pfam" id="PF13193"/>
    </source>
</evidence>
<evidence type="ECO:0000259" key="1">
    <source>
        <dbReference type="Pfam" id="PF00501"/>
    </source>
</evidence>
<dbReference type="GO" id="GO:0016405">
    <property type="term" value="F:CoA-ligase activity"/>
    <property type="evidence" value="ECO:0007669"/>
    <property type="project" value="TreeGrafter"/>
</dbReference>
<dbReference type="EMBL" id="BLJY01000004">
    <property type="protein sequence ID" value="GFF15378.1"/>
    <property type="molecule type" value="Genomic_DNA"/>
</dbReference>
<dbReference type="SUPFAM" id="SSF56801">
    <property type="entry name" value="Acetyl-CoA synthetase-like"/>
    <property type="match status" value="1"/>
</dbReference>
<evidence type="ECO:0000313" key="4">
    <source>
        <dbReference type="Proteomes" id="UP000452235"/>
    </source>
</evidence>